<comment type="caution">
    <text evidence="4">The sequence shown here is derived from an EMBL/GenBank/DDBJ whole genome shotgun (WGS) entry which is preliminary data.</text>
</comment>
<keyword evidence="5" id="KW-1185">Reference proteome</keyword>
<dbReference type="EMBL" id="JABCRI010000012">
    <property type="protein sequence ID" value="KAF8396469.1"/>
    <property type="molecule type" value="Genomic_DNA"/>
</dbReference>
<sequence length="293" mass="33345">MSERTSRARLKMARYESDESDDDYEVDKGDDCGVSLEKLNIGPRKKLLVLNMGGLLLHRVHRSNKASIKKSRKCDLISGNFQVFKRPFCDDFVKFCFEKFEVGLWSSAMWWNVDNVLKFAIGTLRPKLLFTWDQGECTETGFKALENREKPIFLKELKKLWDKDKFSLPWPKGRYSSSNTLLIDDTPNKSLLNPSNTAIFPHQYDANDTNDKTLGPNGELRLFLEGLADAEDVPTYVKEHPIGQPEITSMHPDWKFYSKIIDKFRNQSSSPGRKDGSSTAGTNDGSSSAGRKD</sequence>
<gene>
    <name evidence="4" type="ORF">HHK36_018092</name>
</gene>
<accession>A0A835DDP1</accession>
<feature type="region of interest" description="Disordered" evidence="2">
    <location>
        <begin position="265"/>
        <end position="293"/>
    </location>
</feature>
<evidence type="ECO:0000259" key="3">
    <source>
        <dbReference type="PROSITE" id="PS50969"/>
    </source>
</evidence>
<comment type="subcellular location">
    <subcellularLocation>
        <location evidence="1">Mitochondrion inner membrane</location>
        <topology evidence="1">Single-pass membrane protein</topology>
    </subcellularLocation>
</comment>
<dbReference type="InterPro" id="IPR050365">
    <property type="entry name" value="TIM50"/>
</dbReference>
<feature type="region of interest" description="Disordered" evidence="2">
    <location>
        <begin position="1"/>
        <end position="24"/>
    </location>
</feature>
<evidence type="ECO:0000256" key="1">
    <source>
        <dbReference type="RuleBase" id="RU365079"/>
    </source>
</evidence>
<dbReference type="Pfam" id="PF03031">
    <property type="entry name" value="NIF"/>
    <property type="match status" value="1"/>
</dbReference>
<dbReference type="OrthoDB" id="1711508at2759"/>
<proteinExistence type="inferred from homology"/>
<evidence type="ECO:0000313" key="5">
    <source>
        <dbReference type="Proteomes" id="UP000655225"/>
    </source>
</evidence>
<evidence type="ECO:0000313" key="4">
    <source>
        <dbReference type="EMBL" id="KAF8396469.1"/>
    </source>
</evidence>
<evidence type="ECO:0000256" key="2">
    <source>
        <dbReference type="SAM" id="MobiDB-lite"/>
    </source>
</evidence>
<dbReference type="InterPro" id="IPR004274">
    <property type="entry name" value="FCP1_dom"/>
</dbReference>
<dbReference type="Gene3D" id="3.40.50.1000">
    <property type="entry name" value="HAD superfamily/HAD-like"/>
    <property type="match status" value="1"/>
</dbReference>
<dbReference type="PANTHER" id="PTHR12210">
    <property type="entry name" value="DULLARD PROTEIN PHOSPHATASE"/>
    <property type="match status" value="1"/>
</dbReference>
<keyword evidence="1" id="KW-0811">Translocation</keyword>
<comment type="function">
    <text evidence="1">Essential component of the TIM23 complex, a complex that mediates the translocation of transit peptide-containing proteins across the mitochondrial inner membrane.</text>
</comment>
<dbReference type="SUPFAM" id="SSF56784">
    <property type="entry name" value="HAD-like"/>
    <property type="match status" value="1"/>
</dbReference>
<keyword evidence="1" id="KW-0813">Transport</keyword>
<dbReference type="GO" id="GO:0005744">
    <property type="term" value="C:TIM23 mitochondrial import inner membrane translocase complex"/>
    <property type="evidence" value="ECO:0007669"/>
    <property type="project" value="UniProtKB-UniRule"/>
</dbReference>
<dbReference type="GO" id="GO:0015031">
    <property type="term" value="P:protein transport"/>
    <property type="evidence" value="ECO:0007669"/>
    <property type="project" value="UniProtKB-KW"/>
</dbReference>
<comment type="subunit">
    <text evidence="1">Component of the TIM23 complex.</text>
</comment>
<keyword evidence="1" id="KW-0653">Protein transport</keyword>
<dbReference type="OMA" id="WSSAMDR"/>
<dbReference type="InterPro" id="IPR036412">
    <property type="entry name" value="HAD-like_sf"/>
</dbReference>
<reference evidence="4 5" key="1">
    <citation type="submission" date="2020-04" db="EMBL/GenBank/DDBJ databases">
        <title>Plant Genome Project.</title>
        <authorList>
            <person name="Zhang R.-G."/>
        </authorList>
    </citation>
    <scope>NUCLEOTIDE SEQUENCE [LARGE SCALE GENOMIC DNA]</scope>
    <source>
        <strain evidence="4">YNK0</strain>
        <tissue evidence="4">Leaf</tissue>
    </source>
</reference>
<keyword evidence="1" id="KW-0809">Transit peptide</keyword>
<organism evidence="4 5">
    <name type="scientific">Tetracentron sinense</name>
    <name type="common">Spur-leaf</name>
    <dbReference type="NCBI Taxonomy" id="13715"/>
    <lineage>
        <taxon>Eukaryota</taxon>
        <taxon>Viridiplantae</taxon>
        <taxon>Streptophyta</taxon>
        <taxon>Embryophyta</taxon>
        <taxon>Tracheophyta</taxon>
        <taxon>Spermatophyta</taxon>
        <taxon>Magnoliopsida</taxon>
        <taxon>Trochodendrales</taxon>
        <taxon>Trochodendraceae</taxon>
        <taxon>Tetracentron</taxon>
    </lineage>
</organism>
<dbReference type="Proteomes" id="UP000655225">
    <property type="component" value="Unassembled WGS sequence"/>
</dbReference>
<dbReference type="InterPro" id="IPR023214">
    <property type="entry name" value="HAD_sf"/>
</dbReference>
<dbReference type="PROSITE" id="PS50969">
    <property type="entry name" value="FCP1"/>
    <property type="match status" value="1"/>
</dbReference>
<keyword evidence="1" id="KW-0496">Mitochondrion</keyword>
<name>A0A835DDP1_TETSI</name>
<comment type="similarity">
    <text evidence="1">Belongs to the TIM50 family.</text>
</comment>
<dbReference type="SMART" id="SM00577">
    <property type="entry name" value="CPDc"/>
    <property type="match status" value="1"/>
</dbReference>
<feature type="compositionally biased region" description="Polar residues" evidence="2">
    <location>
        <begin position="266"/>
        <end position="293"/>
    </location>
</feature>
<feature type="domain" description="FCP1 homology" evidence="3">
    <location>
        <begin position="41"/>
        <end position="227"/>
    </location>
</feature>
<protein>
    <recommendedName>
        <fullName evidence="1">Mitochondrial import inner membrane translocase subunit TIM50</fullName>
    </recommendedName>
</protein>
<dbReference type="AlphaFoldDB" id="A0A835DDP1"/>